<keyword evidence="1" id="KW-0175">Coiled coil</keyword>
<protein>
    <submittedName>
        <fullName evidence="2">Methyl-accepting chemotaxis protein</fullName>
    </submittedName>
</protein>
<dbReference type="AlphaFoldDB" id="A0A0D7E5K5"/>
<dbReference type="EMBL" id="JXXD01000146">
    <property type="protein sequence ID" value="KIZ34862.1"/>
    <property type="molecule type" value="Genomic_DNA"/>
</dbReference>
<dbReference type="Pfam" id="PF14335">
    <property type="entry name" value="DUF4391"/>
    <property type="match status" value="1"/>
</dbReference>
<evidence type="ECO:0000313" key="2">
    <source>
        <dbReference type="EMBL" id="KIZ34862.1"/>
    </source>
</evidence>
<evidence type="ECO:0000256" key="1">
    <source>
        <dbReference type="SAM" id="Coils"/>
    </source>
</evidence>
<feature type="coiled-coil region" evidence="1">
    <location>
        <begin position="228"/>
        <end position="255"/>
    </location>
</feature>
<dbReference type="InterPro" id="IPR025503">
    <property type="entry name" value="DUF4391"/>
</dbReference>
<dbReference type="PATRIC" id="fig|316.110.peg.1069"/>
<organism evidence="2 3">
    <name type="scientific">Stutzerimonas stutzeri</name>
    <name type="common">Pseudomonas stutzeri</name>
    <dbReference type="NCBI Taxonomy" id="316"/>
    <lineage>
        <taxon>Bacteria</taxon>
        <taxon>Pseudomonadati</taxon>
        <taxon>Pseudomonadota</taxon>
        <taxon>Gammaproteobacteria</taxon>
        <taxon>Pseudomonadales</taxon>
        <taxon>Pseudomonadaceae</taxon>
        <taxon>Stutzerimonas</taxon>
    </lineage>
</organism>
<comment type="caution">
    <text evidence="2">The sequence shown here is derived from an EMBL/GenBank/DDBJ whole genome shotgun (WGS) entry which is preliminary data.</text>
</comment>
<dbReference type="Proteomes" id="UP000032439">
    <property type="component" value="Unassembled WGS sequence"/>
</dbReference>
<name>A0A0D7E5K5_STUST</name>
<gene>
    <name evidence="2" type="ORF">LO50_15720</name>
</gene>
<accession>A0A0D7E5K5</accession>
<proteinExistence type="predicted"/>
<reference evidence="2 3" key="1">
    <citation type="submission" date="2014-11" db="EMBL/GenBank/DDBJ databases">
        <title>Genomics and ecophysiology of heterotrophic nitrogen fixing bacteria isolated from estuarine surface water.</title>
        <authorList>
            <person name="Bentzon-Tilia M."/>
            <person name="Severin I."/>
            <person name="Hansen L.H."/>
            <person name="Riemann L."/>
        </authorList>
    </citation>
    <scope>NUCLEOTIDE SEQUENCE [LARGE SCALE GENOMIC DNA]</scope>
    <source>
        <strain evidence="2 3">BAL361</strain>
    </source>
</reference>
<sequence length="255" mass="28579">MSCGQLFKFPEKARFDRVIPKSKIYERAKPDSALRDTFVSQVEQIRWAYKLAPETLNLPATRAVSEIQVFHIELRSAGLDHAVLRAIDEAIPFPLLFELTHGGRVKLAAAWKRPSEANSSHWVVGNYFESEWLPEESPRQPLPVVLDMAALYEQLLSPLVAGQSQPEPMPVSAREAPAPYSTTVQAAAGSVSLSLEQRIALAERIAAKGKEIERIKARLGREKQFNKRVAINAELRDARQELERLIRQQAAAAQH</sequence>
<evidence type="ECO:0000313" key="3">
    <source>
        <dbReference type="Proteomes" id="UP000032439"/>
    </source>
</evidence>